<dbReference type="Pfam" id="PF13426">
    <property type="entry name" value="PAS_9"/>
    <property type="match status" value="1"/>
</dbReference>
<dbReference type="InterPro" id="IPR036890">
    <property type="entry name" value="HATPase_C_sf"/>
</dbReference>
<dbReference type="Pfam" id="PF13185">
    <property type="entry name" value="GAF_2"/>
    <property type="match status" value="1"/>
</dbReference>
<dbReference type="InterPro" id="IPR000700">
    <property type="entry name" value="PAS-assoc_C"/>
</dbReference>
<evidence type="ECO:0000259" key="3">
    <source>
        <dbReference type="PROSITE" id="PS50109"/>
    </source>
</evidence>
<dbReference type="PROSITE" id="PS50109">
    <property type="entry name" value="HIS_KIN"/>
    <property type="match status" value="1"/>
</dbReference>
<evidence type="ECO:0000256" key="1">
    <source>
        <dbReference type="SAM" id="Coils"/>
    </source>
</evidence>
<dbReference type="RefSeq" id="WP_301662971.1">
    <property type="nucleotide sequence ID" value="NZ_VCYH01000002.1"/>
</dbReference>
<proteinExistence type="predicted"/>
<dbReference type="InterPro" id="IPR001610">
    <property type="entry name" value="PAC"/>
</dbReference>
<dbReference type="PANTHER" id="PTHR43065:SF23">
    <property type="entry name" value="SENSOR HISTIDINE KINASE PDTAS"/>
    <property type="match status" value="1"/>
</dbReference>
<dbReference type="SUPFAM" id="SSF55874">
    <property type="entry name" value="ATPase domain of HSP90 chaperone/DNA topoisomerase II/histidine kinase"/>
    <property type="match status" value="1"/>
</dbReference>
<comment type="caution">
    <text evidence="6">The sequence shown here is derived from an EMBL/GenBank/DDBJ whole genome shotgun (WGS) entry which is preliminary data.</text>
</comment>
<dbReference type="SUPFAM" id="SSF55781">
    <property type="entry name" value="GAF domain-like"/>
    <property type="match status" value="1"/>
</dbReference>
<dbReference type="NCBIfam" id="TIGR00229">
    <property type="entry name" value="sensory_box"/>
    <property type="match status" value="4"/>
</dbReference>
<feature type="domain" description="PAS" evidence="4">
    <location>
        <begin position="368"/>
        <end position="438"/>
    </location>
</feature>
<name>A0ABT8M7L4_9EURY</name>
<keyword evidence="2" id="KW-0472">Membrane</keyword>
<feature type="domain" description="PAC" evidence="5">
    <location>
        <begin position="725"/>
        <end position="777"/>
    </location>
</feature>
<dbReference type="SMART" id="SM00387">
    <property type="entry name" value="HATPase_c"/>
    <property type="match status" value="1"/>
</dbReference>
<feature type="domain" description="PAS" evidence="4">
    <location>
        <begin position="650"/>
        <end position="710"/>
    </location>
</feature>
<keyword evidence="2" id="KW-0812">Transmembrane</keyword>
<dbReference type="SMART" id="SM00091">
    <property type="entry name" value="PAS"/>
    <property type="match status" value="4"/>
</dbReference>
<feature type="domain" description="PAS" evidence="4">
    <location>
        <begin position="241"/>
        <end position="311"/>
    </location>
</feature>
<dbReference type="Gene3D" id="3.30.450.40">
    <property type="match status" value="1"/>
</dbReference>
<dbReference type="InterPro" id="IPR029016">
    <property type="entry name" value="GAF-like_dom_sf"/>
</dbReference>
<feature type="transmembrane region" description="Helical" evidence="2">
    <location>
        <begin position="97"/>
        <end position="118"/>
    </location>
</feature>
<dbReference type="InterPro" id="IPR000014">
    <property type="entry name" value="PAS"/>
</dbReference>
<feature type="transmembrane region" description="Helical" evidence="2">
    <location>
        <begin position="70"/>
        <end position="91"/>
    </location>
</feature>
<feature type="coiled-coil region" evidence="1">
    <location>
        <begin position="761"/>
        <end position="792"/>
    </location>
</feature>
<protein>
    <submittedName>
        <fullName evidence="6">PAS domain S-box protein</fullName>
    </submittedName>
</protein>
<feature type="domain" description="PAC" evidence="5">
    <location>
        <begin position="315"/>
        <end position="367"/>
    </location>
</feature>
<feature type="domain" description="PAS" evidence="4">
    <location>
        <begin position="121"/>
        <end position="166"/>
    </location>
</feature>
<evidence type="ECO:0000313" key="7">
    <source>
        <dbReference type="Proteomes" id="UP001168338"/>
    </source>
</evidence>
<evidence type="ECO:0000259" key="4">
    <source>
        <dbReference type="PROSITE" id="PS50112"/>
    </source>
</evidence>
<dbReference type="InterPro" id="IPR011495">
    <property type="entry name" value="Sig_transdc_His_kin_sub2_dim/P"/>
</dbReference>
<dbReference type="Pfam" id="PF13188">
    <property type="entry name" value="PAS_8"/>
    <property type="match status" value="1"/>
</dbReference>
<dbReference type="InterPro" id="IPR005467">
    <property type="entry name" value="His_kinase_dom"/>
</dbReference>
<gene>
    <name evidence="6" type="ORF">FGU65_03080</name>
</gene>
<dbReference type="InterPro" id="IPR003018">
    <property type="entry name" value="GAF"/>
</dbReference>
<dbReference type="InterPro" id="IPR035965">
    <property type="entry name" value="PAS-like_dom_sf"/>
</dbReference>
<dbReference type="EMBL" id="VCYH01000002">
    <property type="protein sequence ID" value="MDN7023884.1"/>
    <property type="molecule type" value="Genomic_DNA"/>
</dbReference>
<dbReference type="Pfam" id="PF02518">
    <property type="entry name" value="HATPase_c"/>
    <property type="match status" value="1"/>
</dbReference>
<accession>A0ABT8M7L4</accession>
<organism evidence="6 7">
    <name type="scientific">Methanoculleus frigidifontis</name>
    <dbReference type="NCBI Taxonomy" id="2584085"/>
    <lineage>
        <taxon>Archaea</taxon>
        <taxon>Methanobacteriati</taxon>
        <taxon>Methanobacteriota</taxon>
        <taxon>Stenosarchaea group</taxon>
        <taxon>Methanomicrobia</taxon>
        <taxon>Methanomicrobiales</taxon>
        <taxon>Methanomicrobiaceae</taxon>
        <taxon>Methanoculleus</taxon>
    </lineage>
</organism>
<keyword evidence="2" id="KW-1133">Transmembrane helix</keyword>
<dbReference type="Proteomes" id="UP001168338">
    <property type="component" value="Unassembled WGS sequence"/>
</dbReference>
<dbReference type="PROSITE" id="PS50113">
    <property type="entry name" value="PAC"/>
    <property type="match status" value="2"/>
</dbReference>
<dbReference type="PROSITE" id="PS50112">
    <property type="entry name" value="PAS"/>
    <property type="match status" value="4"/>
</dbReference>
<dbReference type="Pfam" id="PF07568">
    <property type="entry name" value="HisKA_2"/>
    <property type="match status" value="1"/>
</dbReference>
<feature type="domain" description="Histidine kinase" evidence="3">
    <location>
        <begin position="788"/>
        <end position="983"/>
    </location>
</feature>
<dbReference type="Pfam" id="PF08447">
    <property type="entry name" value="PAS_3"/>
    <property type="match status" value="2"/>
</dbReference>
<reference evidence="6" key="1">
    <citation type="submission" date="2019-05" db="EMBL/GenBank/DDBJ databases">
        <title>Methanoculleus sp. FWC-SCC1, a methanogenic archaeon isolated from deep marine cold seep.</title>
        <authorList>
            <person name="Chen Y.-W."/>
            <person name="Chen S.-C."/>
            <person name="Teng N.-H."/>
            <person name="Lai M.-C."/>
        </authorList>
    </citation>
    <scope>NUCLEOTIDE SEQUENCE</scope>
    <source>
        <strain evidence="6">FWC-SCC1</strain>
    </source>
</reference>
<dbReference type="SUPFAM" id="SSF55785">
    <property type="entry name" value="PYP-like sensor domain (PAS domain)"/>
    <property type="match status" value="4"/>
</dbReference>
<dbReference type="PANTHER" id="PTHR43065">
    <property type="entry name" value="SENSOR HISTIDINE KINASE"/>
    <property type="match status" value="1"/>
</dbReference>
<feature type="transmembrane region" description="Helical" evidence="2">
    <location>
        <begin position="20"/>
        <end position="37"/>
    </location>
</feature>
<dbReference type="Gene3D" id="3.30.565.10">
    <property type="entry name" value="Histidine kinase-like ATPase, C-terminal domain"/>
    <property type="match status" value="1"/>
</dbReference>
<dbReference type="SMART" id="SM00086">
    <property type="entry name" value="PAC"/>
    <property type="match status" value="4"/>
</dbReference>
<evidence type="ECO:0000259" key="5">
    <source>
        <dbReference type="PROSITE" id="PS50113"/>
    </source>
</evidence>
<dbReference type="InterPro" id="IPR003594">
    <property type="entry name" value="HATPase_dom"/>
</dbReference>
<evidence type="ECO:0000313" key="6">
    <source>
        <dbReference type="EMBL" id="MDN7023884.1"/>
    </source>
</evidence>
<sequence length="991" mass="110676">MPDDTRQSQLCRIGRRVVRISFFDYLIVVTVLASILVNLVALIGGVTIVAPHLFYVPIILVSYRYPKSGVPFAVAVSALYLGMHAALVPGFDALAAAAIRVSIFLGIAVTVSFLSWTLNREKRRYRSIFDTSGAGIFLIRRDTFTILQANRHFEDQLGFAPGEVEGMEIGRIWQDAPAAREHLSAVQEGEPVADLKAAFTGKNGDVRCVLLSAAVMDDDLIVCTTIDITDQRRAEAKVQEREATLQALFEGAGIGMARYDLDSRIVECNPMLQEVLGYTREELIGLHFGEATHPDDTEPEMVLYRDLVGGRLDRYQVDKRNIRKDGGAIWVRKTVSLVRDAAGAPQFAIGMVEDVTERTRAEWALRESEDRYRTLFENVADAVFIHDLGGRFLEVNDAAINRLGCSRDELLGMSIQDIDSPEYASEVPARIRELKENGHAIFESAHVRADGSVFPIELSSRIIHFQGMPAVLSVARDISVRKAAEEKIRIQRDFGLHLAAVSSRDDAMALCLKTAIQVLGVDSGMIYRKDEGTGMYLLVTNVNLSEEYLQMVSDLPGECECAQRFENRTPIYGTSLDVSPSMLDVTLREGIRSFALLPILSRNDVVGGCFIASHTLDEVPQSVRDDLETMVAQMGNALHRILAEEDLRKSEERFRLLAENARDLIYRIDFVPERRFTYVSPAATAVTGYSPEEHYADPDLGWKMVHTDDRHLLTALADGRLSWDEPLALRWVKKDGSVIWTEQQNVPIYDDAGRLVALEGIARDISELKRYSEQLERSLREKEILLKEVHHRVKNNMQVISSLMSLQAYATGDDEIVDALRESEMRVKSMALVHETLYQSADFARIYAAEYVRMLVGELVASYTLSADIDLQVDVEDLSLELDAAIPCGLIINELVSNALKHAFRGRKKGTLEVGMHRIVDGRIVLSVRDDGVGLPEDLDPLAPRSESLGLELVTILSRQLGGTLTCERKAGTSFEIAFPEWYQQGRRKKE</sequence>
<evidence type="ECO:0000256" key="2">
    <source>
        <dbReference type="SAM" id="Phobius"/>
    </source>
</evidence>
<keyword evidence="7" id="KW-1185">Reference proteome</keyword>
<dbReference type="CDD" id="cd00130">
    <property type="entry name" value="PAS"/>
    <property type="match status" value="4"/>
</dbReference>
<dbReference type="Gene3D" id="3.30.450.20">
    <property type="entry name" value="PAS domain"/>
    <property type="match status" value="4"/>
</dbReference>
<keyword evidence="1" id="KW-0175">Coiled coil</keyword>
<dbReference type="InterPro" id="IPR013655">
    <property type="entry name" value="PAS_fold_3"/>
</dbReference>